<dbReference type="RefSeq" id="WP_020975312.1">
    <property type="nucleotide sequence ID" value="NC_022196.1"/>
</dbReference>
<dbReference type="Proteomes" id="UP000016231">
    <property type="component" value="Chromosome"/>
</dbReference>
<dbReference type="AlphaFoldDB" id="U3GZ22"/>
<organism evidence="1 2">
    <name type="scientific">Fusobacterium vincentii 3_1_36A2</name>
    <dbReference type="NCBI Taxonomy" id="469604"/>
    <lineage>
        <taxon>Bacteria</taxon>
        <taxon>Fusobacteriati</taxon>
        <taxon>Fusobacteriota</taxon>
        <taxon>Fusobacteriia</taxon>
        <taxon>Fusobacteriales</taxon>
        <taxon>Fusobacteriaceae</taxon>
        <taxon>Fusobacterium</taxon>
    </lineage>
</organism>
<evidence type="ECO:0000313" key="2">
    <source>
        <dbReference type="Proteomes" id="UP000016231"/>
    </source>
</evidence>
<name>U3GZ22_FUSVC</name>
<dbReference type="EMBL" id="CP003700">
    <property type="protein sequence ID" value="AGU16177.1"/>
    <property type="molecule type" value="Genomic_DNA"/>
</dbReference>
<dbReference type="HOGENOM" id="CLU_3200200_0_0_0"/>
<proteinExistence type="predicted"/>
<gene>
    <name evidence="1" type="ORF">HMPREF0946_02157</name>
</gene>
<sequence length="45" mass="5298">MKSFLFNEDFLFPKPQFLNTIVLGAGYKNLTLKITDFLKLNLYKI</sequence>
<protein>
    <submittedName>
        <fullName evidence="1">Uncharacterized protein</fullName>
    </submittedName>
</protein>
<evidence type="ECO:0000313" key="1">
    <source>
        <dbReference type="EMBL" id="AGU16177.1"/>
    </source>
</evidence>
<reference evidence="1 2" key="1">
    <citation type="submission" date="2013-08" db="EMBL/GenBank/DDBJ databases">
        <title>The Genome Sequence of Fusobacterium sp. 3_1_36A2.</title>
        <authorList>
            <consortium name="The Broad Institute Genome Sequencing Platform"/>
            <person name="Earl A."/>
            <person name="Ward D."/>
            <person name="Feldgarden M."/>
            <person name="Gevers D."/>
            <person name="Strauss J."/>
            <person name="White A."/>
            <person name="Allen-Vercoe E."/>
            <person name="Walker B."/>
            <person name="Young S.K."/>
            <person name="Zeng Q."/>
            <person name="Gargeya S."/>
            <person name="Fitzgerald M."/>
            <person name="Haas B."/>
            <person name="Abouelleil A."/>
            <person name="Alvarado L."/>
            <person name="Arachchi H.M."/>
            <person name="Berlin A.M."/>
            <person name="Chapman S.B."/>
            <person name="Goldberg J."/>
            <person name="Griggs A."/>
            <person name="Gujja S."/>
            <person name="Hansen M."/>
            <person name="Howarth C."/>
            <person name="Imamovic A."/>
            <person name="Larimer J."/>
            <person name="McCowen C."/>
            <person name="Montmayeur A."/>
            <person name="Murphy C."/>
            <person name="Neiman D."/>
            <person name="Pearson M."/>
            <person name="Priest M."/>
            <person name="Roberts A."/>
            <person name="Saif S."/>
            <person name="Shea T."/>
            <person name="Sisk P."/>
            <person name="Sykes S."/>
            <person name="Wortman J."/>
            <person name="Nusbaum C."/>
            <person name="Birren B."/>
        </authorList>
    </citation>
    <scope>NUCLEOTIDE SEQUENCE [LARGE SCALE GENOMIC DNA]</scope>
    <source>
        <strain evidence="1 2">3_1_36A2</strain>
    </source>
</reference>
<dbReference type="KEGG" id="fnc:HMPREF0946_02157"/>
<accession>U3GZ22</accession>